<keyword evidence="2 9" id="KW-0813">Transport</keyword>
<evidence type="ECO:0000256" key="2">
    <source>
        <dbReference type="ARBA" id="ARBA00022448"/>
    </source>
</evidence>
<dbReference type="GO" id="GO:0022857">
    <property type="term" value="F:transmembrane transporter activity"/>
    <property type="evidence" value="ECO:0007669"/>
    <property type="project" value="UniProtKB-UniRule"/>
</dbReference>
<evidence type="ECO:0000256" key="6">
    <source>
        <dbReference type="ARBA" id="ARBA00022989"/>
    </source>
</evidence>
<dbReference type="RefSeq" id="WP_205737899.1">
    <property type="nucleotide sequence ID" value="NZ_CP018632.1"/>
</dbReference>
<evidence type="ECO:0000256" key="7">
    <source>
        <dbReference type="ARBA" id="ARBA00023136"/>
    </source>
</evidence>
<dbReference type="AlphaFoldDB" id="A0A2Z2NKD8"/>
<comment type="subunit">
    <text evidence="9">The complex comprises the extracytoplasmic solute receptor protein and the two transmembrane proteins.</text>
</comment>
<feature type="domain" description="Tripartite ATP-independent periplasmic transporters DctQ component" evidence="10">
    <location>
        <begin position="24"/>
        <end position="143"/>
    </location>
</feature>
<comment type="similarity">
    <text evidence="8 9">Belongs to the TRAP transporter small permease family.</text>
</comment>
<feature type="transmembrane region" description="Helical" evidence="9">
    <location>
        <begin position="126"/>
        <end position="145"/>
    </location>
</feature>
<evidence type="ECO:0000256" key="9">
    <source>
        <dbReference type="RuleBase" id="RU369079"/>
    </source>
</evidence>
<keyword evidence="5 9" id="KW-0812">Transmembrane</keyword>
<dbReference type="EMBL" id="CP018632">
    <property type="protein sequence ID" value="ASJ70975.1"/>
    <property type="molecule type" value="Genomic_DNA"/>
</dbReference>
<dbReference type="PANTHER" id="PTHR35011">
    <property type="entry name" value="2,3-DIKETO-L-GULONATE TRAP TRANSPORTER SMALL PERMEASE PROTEIN YIAM"/>
    <property type="match status" value="1"/>
</dbReference>
<evidence type="ECO:0000256" key="5">
    <source>
        <dbReference type="ARBA" id="ARBA00022692"/>
    </source>
</evidence>
<dbReference type="Pfam" id="PF04290">
    <property type="entry name" value="DctQ"/>
    <property type="match status" value="1"/>
</dbReference>
<feature type="transmembrane region" description="Helical" evidence="9">
    <location>
        <begin position="12"/>
        <end position="34"/>
    </location>
</feature>
<name>A0A2Z2NKD8_9GAMM</name>
<dbReference type="PANTHER" id="PTHR35011:SF2">
    <property type="entry name" value="2,3-DIKETO-L-GULONATE TRAP TRANSPORTER SMALL PERMEASE PROTEIN YIAM"/>
    <property type="match status" value="1"/>
</dbReference>
<keyword evidence="4 9" id="KW-0997">Cell inner membrane</keyword>
<organism evidence="11 12">
    <name type="scientific">Granulosicoccus antarcticus IMCC3135</name>
    <dbReference type="NCBI Taxonomy" id="1192854"/>
    <lineage>
        <taxon>Bacteria</taxon>
        <taxon>Pseudomonadati</taxon>
        <taxon>Pseudomonadota</taxon>
        <taxon>Gammaproteobacteria</taxon>
        <taxon>Chromatiales</taxon>
        <taxon>Granulosicoccaceae</taxon>
        <taxon>Granulosicoccus</taxon>
    </lineage>
</organism>
<dbReference type="KEGG" id="gai:IMCC3135_04310"/>
<evidence type="ECO:0000256" key="4">
    <source>
        <dbReference type="ARBA" id="ARBA00022519"/>
    </source>
</evidence>
<gene>
    <name evidence="11" type="ORF">IMCC3135_04310</name>
</gene>
<dbReference type="InterPro" id="IPR007387">
    <property type="entry name" value="TRAP_DctQ"/>
</dbReference>
<evidence type="ECO:0000256" key="1">
    <source>
        <dbReference type="ARBA" id="ARBA00004429"/>
    </source>
</evidence>
<dbReference type="GO" id="GO:0015740">
    <property type="term" value="P:C4-dicarboxylate transport"/>
    <property type="evidence" value="ECO:0007669"/>
    <property type="project" value="TreeGrafter"/>
</dbReference>
<evidence type="ECO:0000313" key="12">
    <source>
        <dbReference type="Proteomes" id="UP000250079"/>
    </source>
</evidence>
<comment type="subcellular location">
    <subcellularLocation>
        <location evidence="1 9">Cell inner membrane</location>
        <topology evidence="1 9">Multi-pass membrane protein</topology>
    </subcellularLocation>
</comment>
<comment type="function">
    <text evidence="9">Part of the tripartite ATP-independent periplasmic (TRAP) transport system.</text>
</comment>
<evidence type="ECO:0000313" key="11">
    <source>
        <dbReference type="EMBL" id="ASJ70975.1"/>
    </source>
</evidence>
<evidence type="ECO:0000259" key="10">
    <source>
        <dbReference type="Pfam" id="PF04290"/>
    </source>
</evidence>
<feature type="transmembrane region" description="Helical" evidence="9">
    <location>
        <begin position="46"/>
        <end position="64"/>
    </location>
</feature>
<dbReference type="InterPro" id="IPR055348">
    <property type="entry name" value="DctQ"/>
</dbReference>
<dbReference type="GO" id="GO:0005886">
    <property type="term" value="C:plasma membrane"/>
    <property type="evidence" value="ECO:0007669"/>
    <property type="project" value="UniProtKB-SubCell"/>
</dbReference>
<keyword evidence="3" id="KW-1003">Cell membrane</keyword>
<reference evidence="11 12" key="1">
    <citation type="submission" date="2016-12" db="EMBL/GenBank/DDBJ databases">
        <authorList>
            <person name="Song W.-J."/>
            <person name="Kurnit D.M."/>
        </authorList>
    </citation>
    <scope>NUCLEOTIDE SEQUENCE [LARGE SCALE GENOMIC DNA]</scope>
    <source>
        <strain evidence="11 12">IMCC3135</strain>
    </source>
</reference>
<evidence type="ECO:0000256" key="8">
    <source>
        <dbReference type="ARBA" id="ARBA00038436"/>
    </source>
</evidence>
<keyword evidence="7 9" id="KW-0472">Membrane</keyword>
<proteinExistence type="inferred from homology"/>
<protein>
    <recommendedName>
        <fullName evidence="9">TRAP transporter small permease protein</fullName>
    </recommendedName>
</protein>
<keyword evidence="12" id="KW-1185">Reference proteome</keyword>
<keyword evidence="6 9" id="KW-1133">Transmembrane helix</keyword>
<sequence>MNRYSNVLERLLEWFLMLLMVALTTIVIISVVYRKLDASLSWYDEVASIALAWITYYGGALAVLKRKHIGFDSVLLAIPMPLRMYTAVFAEVVFLAFFILLAWAGWQVLLVLEGDTLVSLRWVPVQLTQSVIPIGAVLFIICELISAPSYLRMVAAGESAEHAEIEAEIEAEMQRT</sequence>
<dbReference type="Proteomes" id="UP000250079">
    <property type="component" value="Chromosome"/>
</dbReference>
<accession>A0A2Z2NKD8</accession>
<feature type="transmembrane region" description="Helical" evidence="9">
    <location>
        <begin position="85"/>
        <end position="106"/>
    </location>
</feature>
<evidence type="ECO:0000256" key="3">
    <source>
        <dbReference type="ARBA" id="ARBA00022475"/>
    </source>
</evidence>